<dbReference type="PANTHER" id="PTHR43179:SF12">
    <property type="entry name" value="GALACTOFURANOSYLTRANSFERASE GLFT2"/>
    <property type="match status" value="1"/>
</dbReference>
<evidence type="ECO:0000256" key="4">
    <source>
        <dbReference type="ARBA" id="ARBA00022679"/>
    </source>
</evidence>
<evidence type="ECO:0000256" key="2">
    <source>
        <dbReference type="ARBA" id="ARBA00006739"/>
    </source>
</evidence>
<comment type="similarity">
    <text evidence="2">Belongs to the glycosyltransferase 2 family.</text>
</comment>
<evidence type="ECO:0000256" key="1">
    <source>
        <dbReference type="ARBA" id="ARBA00004776"/>
    </source>
</evidence>
<dbReference type="Pfam" id="PF00535">
    <property type="entry name" value="Glycos_transf_2"/>
    <property type="match status" value="1"/>
</dbReference>
<protein>
    <recommendedName>
        <fullName evidence="5">Glycosyltransferase 2-like domain-containing protein</fullName>
    </recommendedName>
</protein>
<evidence type="ECO:0000259" key="5">
    <source>
        <dbReference type="Pfam" id="PF00535"/>
    </source>
</evidence>
<dbReference type="InterPro" id="IPR001173">
    <property type="entry name" value="Glyco_trans_2-like"/>
</dbReference>
<evidence type="ECO:0000313" key="7">
    <source>
        <dbReference type="Proteomes" id="UP000638043"/>
    </source>
</evidence>
<gene>
    <name evidence="6" type="ORF">GCM10010910_27180</name>
</gene>
<evidence type="ECO:0000256" key="3">
    <source>
        <dbReference type="ARBA" id="ARBA00022676"/>
    </source>
</evidence>
<dbReference type="RefSeq" id="WP_188702785.1">
    <property type="nucleotide sequence ID" value="NZ_BMMQ01000010.1"/>
</dbReference>
<comment type="pathway">
    <text evidence="1">Cell wall biogenesis; cell wall polysaccharide biosynthesis.</text>
</comment>
<feature type="domain" description="Glycosyltransferase 2-like" evidence="5">
    <location>
        <begin position="22"/>
        <end position="132"/>
    </location>
</feature>
<dbReference type="CDD" id="cd00761">
    <property type="entry name" value="Glyco_tranf_GTA_type"/>
    <property type="match status" value="1"/>
</dbReference>
<keyword evidence="7" id="KW-1185">Reference proteome</keyword>
<comment type="caution">
    <text evidence="6">The sequence shown here is derived from an EMBL/GenBank/DDBJ whole genome shotgun (WGS) entry which is preliminary data.</text>
</comment>
<keyword evidence="3" id="KW-0328">Glycosyltransferase</keyword>
<dbReference type="PANTHER" id="PTHR43179">
    <property type="entry name" value="RHAMNOSYLTRANSFERASE WBBL"/>
    <property type="match status" value="1"/>
</dbReference>
<dbReference type="SUPFAM" id="SSF53448">
    <property type="entry name" value="Nucleotide-diphospho-sugar transferases"/>
    <property type="match status" value="1"/>
</dbReference>
<dbReference type="Proteomes" id="UP000638043">
    <property type="component" value="Unassembled WGS sequence"/>
</dbReference>
<accession>A0ABQ2N5Q0</accession>
<reference evidence="7" key="1">
    <citation type="journal article" date="2019" name="Int. J. Syst. Evol. Microbiol.">
        <title>The Global Catalogue of Microorganisms (GCM) 10K type strain sequencing project: providing services to taxonomists for standard genome sequencing and annotation.</title>
        <authorList>
            <consortium name="The Broad Institute Genomics Platform"/>
            <consortium name="The Broad Institute Genome Sequencing Center for Infectious Disease"/>
            <person name="Wu L."/>
            <person name="Ma J."/>
        </authorList>
    </citation>
    <scope>NUCLEOTIDE SEQUENCE [LARGE SCALE GENOMIC DNA]</scope>
    <source>
        <strain evidence="7">CGMCC 4.7181</strain>
    </source>
</reference>
<name>A0ABQ2N5Q0_9MICO</name>
<proteinExistence type="inferred from homology"/>
<dbReference type="Gene3D" id="3.90.550.10">
    <property type="entry name" value="Spore Coat Polysaccharide Biosynthesis Protein SpsA, Chain A"/>
    <property type="match status" value="1"/>
</dbReference>
<sequence>MTRRGAGNWAEASAPEAPEIDVLVPFAGRASALAVTLAGLAAQDDPPFRVIVSDQSLGGEVEDPAVQAMLRVLRAQGRAAEVIPHLPRRGMAEQRDFLLQVSSAPRVFYLDDDIWLEPGALSRLDAALTRFGGGFVGYAPQGLSYLGESRPHERAALEFWDHRVLPERVRPGTTAFERWPLHNAANLAHAALEHRVPAQQPRAYRIAWVGGCVLYDRARLLAAGGFDFWRELPAHHAGEDVAAEWRVMERDGGAGVLPSGAVHLEAPTTISDRRVEARDIVFREHAEARREKEGTR</sequence>
<keyword evidence="4" id="KW-0808">Transferase</keyword>
<dbReference type="InterPro" id="IPR029044">
    <property type="entry name" value="Nucleotide-diphossugar_trans"/>
</dbReference>
<evidence type="ECO:0000313" key="6">
    <source>
        <dbReference type="EMBL" id="GGO66835.1"/>
    </source>
</evidence>
<dbReference type="EMBL" id="BMMQ01000010">
    <property type="protein sequence ID" value="GGO66835.1"/>
    <property type="molecule type" value="Genomic_DNA"/>
</dbReference>
<organism evidence="6 7">
    <name type="scientific">Microbacterium nanhaiense</name>
    <dbReference type="NCBI Taxonomy" id="1301026"/>
    <lineage>
        <taxon>Bacteria</taxon>
        <taxon>Bacillati</taxon>
        <taxon>Actinomycetota</taxon>
        <taxon>Actinomycetes</taxon>
        <taxon>Micrococcales</taxon>
        <taxon>Microbacteriaceae</taxon>
        <taxon>Microbacterium</taxon>
    </lineage>
</organism>